<sequence length="285" mass="31925">MLPGDPDDANNSTDEEEGKSVVAAQVVVPIATSPVASTSRLQPPKRSAPASSNESLATGKPVVKKPTKLMSTSQHCLRLRPRCGGPRPMKRSHMLLCFAEFSQLPHDLWLMVMNLLSPLDRLNLARSHKFFKYVFTIFKAEKHRIDYCAAFRFRSFRATLKLLLNNAYFDQFGYGAGWGLPAPEEYKTAPHVRAHTAMLPIKGPKQDLCRQIALLDPCRVAVYADPNGQPGEFGAVLRDVFGLNRQSLWVHFGRQIDEMSILLEAKSPSIRAYMSLYTIPEARNQ</sequence>
<feature type="region of interest" description="Disordered" evidence="1">
    <location>
        <begin position="33"/>
        <end position="71"/>
    </location>
</feature>
<protein>
    <recommendedName>
        <fullName evidence="2">F-box domain-containing protein</fullName>
    </recommendedName>
</protein>
<accession>A0AA36FVQ3</accession>
<dbReference type="CDD" id="cd09917">
    <property type="entry name" value="F-box_SF"/>
    <property type="match status" value="1"/>
</dbReference>
<dbReference type="Pfam" id="PF00646">
    <property type="entry name" value="F-box"/>
    <property type="match status" value="1"/>
</dbReference>
<evidence type="ECO:0000313" key="3">
    <source>
        <dbReference type="EMBL" id="CAJ0564098.1"/>
    </source>
</evidence>
<feature type="non-terminal residue" evidence="3">
    <location>
        <position position="285"/>
    </location>
</feature>
<dbReference type="Proteomes" id="UP001177023">
    <property type="component" value="Unassembled WGS sequence"/>
</dbReference>
<dbReference type="AlphaFoldDB" id="A0AA36FVQ3"/>
<keyword evidence="4" id="KW-1185">Reference proteome</keyword>
<dbReference type="EMBL" id="CATQJA010000800">
    <property type="protein sequence ID" value="CAJ0564098.1"/>
    <property type="molecule type" value="Genomic_DNA"/>
</dbReference>
<organism evidence="3 4">
    <name type="scientific">Mesorhabditis spiculigera</name>
    <dbReference type="NCBI Taxonomy" id="96644"/>
    <lineage>
        <taxon>Eukaryota</taxon>
        <taxon>Metazoa</taxon>
        <taxon>Ecdysozoa</taxon>
        <taxon>Nematoda</taxon>
        <taxon>Chromadorea</taxon>
        <taxon>Rhabditida</taxon>
        <taxon>Rhabditina</taxon>
        <taxon>Rhabditomorpha</taxon>
        <taxon>Rhabditoidea</taxon>
        <taxon>Rhabditidae</taxon>
        <taxon>Mesorhabditinae</taxon>
        <taxon>Mesorhabditis</taxon>
    </lineage>
</organism>
<name>A0AA36FVQ3_9BILA</name>
<comment type="caution">
    <text evidence="3">The sequence shown here is derived from an EMBL/GenBank/DDBJ whole genome shotgun (WGS) entry which is preliminary data.</text>
</comment>
<evidence type="ECO:0000259" key="2">
    <source>
        <dbReference type="Pfam" id="PF00646"/>
    </source>
</evidence>
<feature type="region of interest" description="Disordered" evidence="1">
    <location>
        <begin position="1"/>
        <end position="21"/>
    </location>
</feature>
<proteinExistence type="predicted"/>
<evidence type="ECO:0000256" key="1">
    <source>
        <dbReference type="SAM" id="MobiDB-lite"/>
    </source>
</evidence>
<feature type="domain" description="F-box" evidence="2">
    <location>
        <begin position="101"/>
        <end position="136"/>
    </location>
</feature>
<evidence type="ECO:0000313" key="4">
    <source>
        <dbReference type="Proteomes" id="UP001177023"/>
    </source>
</evidence>
<gene>
    <name evidence="3" type="ORF">MSPICULIGERA_LOCUS2793</name>
</gene>
<dbReference type="InterPro" id="IPR001810">
    <property type="entry name" value="F-box_dom"/>
</dbReference>
<feature type="compositionally biased region" description="Acidic residues" evidence="1">
    <location>
        <begin position="1"/>
        <end position="17"/>
    </location>
</feature>
<reference evidence="3" key="1">
    <citation type="submission" date="2023-06" db="EMBL/GenBank/DDBJ databases">
        <authorList>
            <person name="Delattre M."/>
        </authorList>
    </citation>
    <scope>NUCLEOTIDE SEQUENCE</scope>
    <source>
        <strain evidence="3">AF72</strain>
    </source>
</reference>